<keyword evidence="2" id="KW-0472">Membrane</keyword>
<feature type="transmembrane region" description="Helical" evidence="2">
    <location>
        <begin position="12"/>
        <end position="36"/>
    </location>
</feature>
<evidence type="ECO:0000313" key="3">
    <source>
        <dbReference type="EMBL" id="GIM70484.1"/>
    </source>
</evidence>
<comment type="caution">
    <text evidence="3">The sequence shown here is derived from an EMBL/GenBank/DDBJ whole genome shotgun (WGS) entry which is preliminary data.</text>
</comment>
<gene>
    <name evidence="3" type="ORF">Aco04nite_20530</name>
</gene>
<proteinExistence type="predicted"/>
<sequence length="243" mass="25607">MIDIGWHHVSVMPILIILVLAGAAITVVGGVLANWLDRPGWARPERGGARRVVMALALIVVATAAVGFAIDNEKSESNSGNPGNQSASRTAEATAEVTPEVTPSGDPSPVPSRGTSKATFLAKAEKACADHRSDVSTAMPDRSQEPGDFGAWLTTITTGNQRLLDTLAALSRPPADKDLLTDLFAQRTRANDVFLQSAGAFKVGQAVTGEQFLSSASDIEAEYRSEAKEYGFRICVGSDTPGR</sequence>
<evidence type="ECO:0000313" key="4">
    <source>
        <dbReference type="Proteomes" id="UP000680865"/>
    </source>
</evidence>
<protein>
    <submittedName>
        <fullName evidence="3">Uncharacterized protein</fullName>
    </submittedName>
</protein>
<feature type="region of interest" description="Disordered" evidence="1">
    <location>
        <begin position="73"/>
        <end position="115"/>
    </location>
</feature>
<reference evidence="3" key="1">
    <citation type="submission" date="2021-03" db="EMBL/GenBank/DDBJ databases">
        <title>Whole genome shotgun sequence of Actinoplanes consettensis NBRC 14913.</title>
        <authorList>
            <person name="Komaki H."/>
            <person name="Tamura T."/>
        </authorList>
    </citation>
    <scope>NUCLEOTIDE SEQUENCE</scope>
    <source>
        <strain evidence="3">NBRC 14913</strain>
    </source>
</reference>
<dbReference type="AlphaFoldDB" id="A0A919SF25"/>
<dbReference type="EMBL" id="BOQP01000008">
    <property type="protein sequence ID" value="GIM70484.1"/>
    <property type="molecule type" value="Genomic_DNA"/>
</dbReference>
<accession>A0A919SF25</accession>
<evidence type="ECO:0000256" key="2">
    <source>
        <dbReference type="SAM" id="Phobius"/>
    </source>
</evidence>
<keyword evidence="4" id="KW-1185">Reference proteome</keyword>
<feature type="compositionally biased region" description="Polar residues" evidence="1">
    <location>
        <begin position="77"/>
        <end position="91"/>
    </location>
</feature>
<name>A0A919SF25_9ACTN</name>
<feature type="transmembrane region" description="Helical" evidence="2">
    <location>
        <begin position="48"/>
        <end position="70"/>
    </location>
</feature>
<organism evidence="3 4">
    <name type="scientific">Winogradskya consettensis</name>
    <dbReference type="NCBI Taxonomy" id="113560"/>
    <lineage>
        <taxon>Bacteria</taxon>
        <taxon>Bacillati</taxon>
        <taxon>Actinomycetota</taxon>
        <taxon>Actinomycetes</taxon>
        <taxon>Micromonosporales</taxon>
        <taxon>Micromonosporaceae</taxon>
        <taxon>Winogradskya</taxon>
    </lineage>
</organism>
<dbReference type="Proteomes" id="UP000680865">
    <property type="component" value="Unassembled WGS sequence"/>
</dbReference>
<keyword evidence="2" id="KW-1133">Transmembrane helix</keyword>
<evidence type="ECO:0000256" key="1">
    <source>
        <dbReference type="SAM" id="MobiDB-lite"/>
    </source>
</evidence>
<keyword evidence="2" id="KW-0812">Transmembrane</keyword>